<accession>A0A7C3WN76</accession>
<evidence type="ECO:0000259" key="7">
    <source>
        <dbReference type="Pfam" id="PF17137"/>
    </source>
</evidence>
<dbReference type="InterPro" id="IPR013780">
    <property type="entry name" value="Glyco_hydro_b"/>
</dbReference>
<evidence type="ECO:0000313" key="9">
    <source>
        <dbReference type="EMBL" id="HGB31347.1"/>
    </source>
</evidence>
<dbReference type="SUPFAM" id="SSF51445">
    <property type="entry name" value="(Trans)glycosidases"/>
    <property type="match status" value="1"/>
</dbReference>
<evidence type="ECO:0000256" key="3">
    <source>
        <dbReference type="ARBA" id="ARBA00023295"/>
    </source>
</evidence>
<evidence type="ECO:0000259" key="8">
    <source>
        <dbReference type="Pfam" id="PF21365"/>
    </source>
</evidence>
<dbReference type="Gene3D" id="3.20.20.80">
    <property type="entry name" value="Glycosidases"/>
    <property type="match status" value="1"/>
</dbReference>
<dbReference type="InterPro" id="IPR048395">
    <property type="entry name" value="Glyco_hydro_31_C"/>
</dbReference>
<dbReference type="EMBL" id="DTGA01000135">
    <property type="protein sequence ID" value="HGB31347.1"/>
    <property type="molecule type" value="Genomic_DNA"/>
</dbReference>
<dbReference type="Pfam" id="PF13802">
    <property type="entry name" value="Gal_mutarotas_2"/>
    <property type="match status" value="1"/>
</dbReference>
<dbReference type="AlphaFoldDB" id="A0A7C3WN76"/>
<dbReference type="InterPro" id="IPR033403">
    <property type="entry name" value="DUF5110"/>
</dbReference>
<protein>
    <submittedName>
        <fullName evidence="9">DUF4968 domain-containing protein</fullName>
    </submittedName>
</protein>
<sequence length="771" mass="92238">MSMEVVEYNSEFLKIEFVTSKIVRFHFSKDRIWKKNYSFCVNLEKFEEVDYEHREDNRAHYFLTSDLNIVIYKNPNRIQIYDRKGNLINSDYRDLGYVKKEDGIYSYKEIGREKAFLGFGERIGSLNKKGKRIINWNTDEPNHEFDRDPLYQSHPFFLAYSNLSYGLFYDSTAFSYFDMGFESKNYYYFFTEDDELDYYFIFGPSPKEVIENYTYLTGRCYMPPLWSLGLHQSRWSYDSEDKVYKIAELFRKKNIPCDALYLDIDYMEGYRVFTVNRKRFPNFEKMIEDLKKLGFKVVIIIDPGIKMDKKYKIYIEGLKEGFFCKKRTGEIFVGYVWPGKTVFPDFFKEKVRKWWGEKHKWFIDNGIYGFWNDMNEPSNFSKFGYYMMKLLFHVFHFKEPPDPFKAKNFEERVKQIKEKTLPQDVVHGEDEVLIHNKVHNAYGLMMTKSTFEGFREIKKEVRPFILSRAGFSGIQKYSAVWCGDNKSTWENLYSSIVTLQNLSISGVPFVGEDVGGFWRDCEKELFIRWIQLGVFYPFFRIHTAKNTRDQEPWSFGEEVEKIAKEYINLRYQLIPYIYSLFYEAKEKGIPLIRSFVLEFQDEEVLSHEDEFMFGPFILVAPVFERGKREREVYLPKGFWYDFYTGKRYRGSSIIKVFAPLNRIPLFLREGSIVPMWDVQNYVGEKKQENLYLKITPGEGRFLYYEDDGISWNYENGEFNLIEFYTLMKDGNQYLGIKSIKKGYESPIKKIIVKTFRNDFILDPKDGEYLIS</sequence>
<organism evidence="9">
    <name type="scientific">Dictyoglomus turgidum</name>
    <dbReference type="NCBI Taxonomy" id="513050"/>
    <lineage>
        <taxon>Bacteria</taxon>
        <taxon>Pseudomonadati</taxon>
        <taxon>Dictyoglomota</taxon>
        <taxon>Dictyoglomia</taxon>
        <taxon>Dictyoglomales</taxon>
        <taxon>Dictyoglomaceae</taxon>
        <taxon>Dictyoglomus</taxon>
    </lineage>
</organism>
<comment type="similarity">
    <text evidence="1 4">Belongs to the glycosyl hydrolase 31 family.</text>
</comment>
<dbReference type="GO" id="GO:0030246">
    <property type="term" value="F:carbohydrate binding"/>
    <property type="evidence" value="ECO:0007669"/>
    <property type="project" value="InterPro"/>
</dbReference>
<dbReference type="PANTHER" id="PTHR22762">
    <property type="entry name" value="ALPHA-GLUCOSIDASE"/>
    <property type="match status" value="1"/>
</dbReference>
<comment type="caution">
    <text evidence="9">The sequence shown here is derived from an EMBL/GenBank/DDBJ whole genome shotgun (WGS) entry which is preliminary data.</text>
</comment>
<feature type="domain" description="Glycoside hydrolase family 31 TIM barrel" evidence="5">
    <location>
        <begin position="221"/>
        <end position="580"/>
    </location>
</feature>
<dbReference type="SUPFAM" id="SSF74650">
    <property type="entry name" value="Galactose mutarotase-like"/>
    <property type="match status" value="1"/>
</dbReference>
<feature type="domain" description="DUF5110" evidence="7">
    <location>
        <begin position="690"/>
        <end position="751"/>
    </location>
</feature>
<dbReference type="Gene3D" id="2.60.40.1760">
    <property type="entry name" value="glycosyl hydrolase (family 31)"/>
    <property type="match status" value="1"/>
</dbReference>
<evidence type="ECO:0000256" key="4">
    <source>
        <dbReference type="RuleBase" id="RU361185"/>
    </source>
</evidence>
<dbReference type="CDD" id="cd14752">
    <property type="entry name" value="GH31_N"/>
    <property type="match status" value="1"/>
</dbReference>
<dbReference type="Gene3D" id="2.60.40.1180">
    <property type="entry name" value="Golgi alpha-mannosidase II"/>
    <property type="match status" value="2"/>
</dbReference>
<dbReference type="Pfam" id="PF01055">
    <property type="entry name" value="Glyco_hydro_31_2nd"/>
    <property type="match status" value="1"/>
</dbReference>
<dbReference type="GO" id="GO:0005975">
    <property type="term" value="P:carbohydrate metabolic process"/>
    <property type="evidence" value="ECO:0007669"/>
    <property type="project" value="InterPro"/>
</dbReference>
<evidence type="ECO:0000259" key="6">
    <source>
        <dbReference type="Pfam" id="PF13802"/>
    </source>
</evidence>
<dbReference type="InterPro" id="IPR011013">
    <property type="entry name" value="Gal_mutarotase_sf_dom"/>
</dbReference>
<dbReference type="Pfam" id="PF17137">
    <property type="entry name" value="DUF5110"/>
    <property type="match status" value="1"/>
</dbReference>
<proteinExistence type="inferred from homology"/>
<keyword evidence="3 4" id="KW-0326">Glycosidase</keyword>
<dbReference type="PROSITE" id="PS00129">
    <property type="entry name" value="GLYCOSYL_HYDROL_F31_1"/>
    <property type="match status" value="1"/>
</dbReference>
<dbReference type="PANTHER" id="PTHR22762:SF166">
    <property type="entry name" value="ALPHA-GLUCOSIDASE"/>
    <property type="match status" value="1"/>
</dbReference>
<feature type="domain" description="Glycosyl hydrolase family 31 C-terminal" evidence="8">
    <location>
        <begin position="588"/>
        <end position="673"/>
    </location>
</feature>
<gene>
    <name evidence="9" type="ORF">ENV35_05670</name>
</gene>
<evidence type="ECO:0000259" key="5">
    <source>
        <dbReference type="Pfam" id="PF01055"/>
    </source>
</evidence>
<dbReference type="InterPro" id="IPR017853">
    <property type="entry name" value="GH"/>
</dbReference>
<feature type="domain" description="Glycoside hydrolase family 31 N-terminal" evidence="6">
    <location>
        <begin position="13"/>
        <end position="178"/>
    </location>
</feature>
<dbReference type="Pfam" id="PF21365">
    <property type="entry name" value="Glyco_hydro_31_3rd"/>
    <property type="match status" value="1"/>
</dbReference>
<evidence type="ECO:0000256" key="2">
    <source>
        <dbReference type="ARBA" id="ARBA00022801"/>
    </source>
</evidence>
<dbReference type="SUPFAM" id="SSF51011">
    <property type="entry name" value="Glycosyl hydrolase domain"/>
    <property type="match status" value="1"/>
</dbReference>
<keyword evidence="2 4" id="KW-0378">Hydrolase</keyword>
<evidence type="ECO:0000256" key="1">
    <source>
        <dbReference type="ARBA" id="ARBA00007806"/>
    </source>
</evidence>
<dbReference type="InterPro" id="IPR025887">
    <property type="entry name" value="Glyco_hydro_31_N_dom"/>
</dbReference>
<dbReference type="CDD" id="cd06604">
    <property type="entry name" value="GH31_glucosidase_II_MalA"/>
    <property type="match status" value="1"/>
</dbReference>
<dbReference type="InterPro" id="IPR030458">
    <property type="entry name" value="Glyco_hydro_31_AS"/>
</dbReference>
<dbReference type="InterPro" id="IPR000322">
    <property type="entry name" value="Glyco_hydro_31_TIM"/>
</dbReference>
<name>A0A7C3WN76_9BACT</name>
<reference evidence="9" key="1">
    <citation type="journal article" date="2020" name="mSystems">
        <title>Genome- and Community-Level Interaction Insights into Carbon Utilization and Element Cycling Functions of Hydrothermarchaeota in Hydrothermal Sediment.</title>
        <authorList>
            <person name="Zhou Z."/>
            <person name="Liu Y."/>
            <person name="Xu W."/>
            <person name="Pan J."/>
            <person name="Luo Z.H."/>
            <person name="Li M."/>
        </authorList>
    </citation>
    <scope>NUCLEOTIDE SEQUENCE [LARGE SCALE GENOMIC DNA]</scope>
    <source>
        <strain evidence="9">SpSt-751</strain>
    </source>
</reference>
<dbReference type="GO" id="GO:0004553">
    <property type="term" value="F:hydrolase activity, hydrolyzing O-glycosyl compounds"/>
    <property type="evidence" value="ECO:0007669"/>
    <property type="project" value="InterPro"/>
</dbReference>